<dbReference type="InterPro" id="IPR011990">
    <property type="entry name" value="TPR-like_helical_dom_sf"/>
</dbReference>
<dbReference type="PANTHER" id="PTHR14485:SF3">
    <property type="entry name" value="TETRATRICOPEPTIDE REPEAT PROTEIN 23"/>
    <property type="match status" value="1"/>
</dbReference>
<dbReference type="PANTHER" id="PTHR14485">
    <property type="entry name" value="TETRATRICOPEPTIDE REPEAT PROTEIN 23"/>
    <property type="match status" value="1"/>
</dbReference>
<dbReference type="AlphaFoldDB" id="A0A673KK27"/>
<dbReference type="Ensembl" id="ENSSRHT00000064935.1">
    <property type="protein sequence ID" value="ENSSRHP00000063180.1"/>
    <property type="gene ID" value="ENSSRHG00000031489.1"/>
</dbReference>
<keyword evidence="2" id="KW-1185">Reference proteome</keyword>
<protein>
    <submittedName>
        <fullName evidence="1">Tetratricopeptide repeat protein 23-like</fullName>
    </submittedName>
</protein>
<reference evidence="1" key="2">
    <citation type="submission" date="2025-09" db="UniProtKB">
        <authorList>
            <consortium name="Ensembl"/>
        </authorList>
    </citation>
    <scope>IDENTIFICATION</scope>
</reference>
<dbReference type="Pfam" id="PF13424">
    <property type="entry name" value="TPR_12"/>
    <property type="match status" value="1"/>
</dbReference>
<proteinExistence type="predicted"/>
<reference evidence="1" key="1">
    <citation type="submission" date="2025-08" db="UniProtKB">
        <authorList>
            <consortium name="Ensembl"/>
        </authorList>
    </citation>
    <scope>IDENTIFICATION</scope>
</reference>
<evidence type="ECO:0000313" key="2">
    <source>
        <dbReference type="Proteomes" id="UP000472270"/>
    </source>
</evidence>
<dbReference type="SUPFAM" id="SSF48452">
    <property type="entry name" value="TPR-like"/>
    <property type="match status" value="1"/>
</dbReference>
<name>A0A673KK27_9TELE</name>
<sequence length="362" mass="40070">MSSSASSGESLQEADSTIISQKADVKNYSMMTPAEKLSLCERRAQSLADSEEYDPCIQELVRCLALSRLVYGNEHFAVAQAQSRLAKAYLQYKGWANQAQEHASQAHEVLRSSQQEERVSCLNCFLTIHQTLGSAALLLGKYPCLHKHLMQSYSYRSGRPEKALSQCERALELLQEGAHLSQICCVYRNMAAIEQAQGHLDRAIEHLLQAHSIALSQGPGGLEGAQIAHSLALAYSSTSEPHHNDSTARFFEESISAYRSALGPQDTLTLSAQDDFSHFLLLTGQCAEIQRESLAYKKNTFGELSAEVAEALQLIGGVEMTQGQMRHAHRTLKKCLDIQNILYGPQHKKTKSTQRTVDMLSQ</sequence>
<dbReference type="Gene3D" id="1.25.40.10">
    <property type="entry name" value="Tetratricopeptide repeat domain"/>
    <property type="match status" value="3"/>
</dbReference>
<organism evidence="1 2">
    <name type="scientific">Sinocyclocheilus rhinocerous</name>
    <dbReference type="NCBI Taxonomy" id="307959"/>
    <lineage>
        <taxon>Eukaryota</taxon>
        <taxon>Metazoa</taxon>
        <taxon>Chordata</taxon>
        <taxon>Craniata</taxon>
        <taxon>Vertebrata</taxon>
        <taxon>Euteleostomi</taxon>
        <taxon>Actinopterygii</taxon>
        <taxon>Neopterygii</taxon>
        <taxon>Teleostei</taxon>
        <taxon>Ostariophysi</taxon>
        <taxon>Cypriniformes</taxon>
        <taxon>Cyprinidae</taxon>
        <taxon>Cyprininae</taxon>
        <taxon>Sinocyclocheilus</taxon>
    </lineage>
</organism>
<evidence type="ECO:0000313" key="1">
    <source>
        <dbReference type="Ensembl" id="ENSSRHP00000063180.1"/>
    </source>
</evidence>
<accession>A0A673KK27</accession>
<gene>
    <name evidence="1" type="primary">ttc23</name>
</gene>
<dbReference type="Proteomes" id="UP000472270">
    <property type="component" value="Unassembled WGS sequence"/>
</dbReference>
<dbReference type="InterPro" id="IPR042621">
    <property type="entry name" value="TTC23/TTC23L"/>
</dbReference>